<dbReference type="SUPFAM" id="SSF51366">
    <property type="entry name" value="Ribulose-phoshate binding barrel"/>
    <property type="match status" value="1"/>
</dbReference>
<protein>
    <submittedName>
        <fullName evidence="1">Indole-3-glycerol phosphate synthase</fullName>
    </submittedName>
</protein>
<sequence length="86" mass="10118">MTILEEIVEYKQLLLQNGYYQDKLNTLKSVNIQNKKSFINAIEKEPKLAIIAEIKSKSPTVNDYLNEIYRNKSQIMSNMVQMLYPF</sequence>
<proteinExistence type="predicted"/>
<dbReference type="GO" id="GO:0000162">
    <property type="term" value="P:L-tryptophan biosynthetic process"/>
    <property type="evidence" value="ECO:0007669"/>
    <property type="project" value="UniProtKB-UniPathway"/>
</dbReference>
<organism evidence="1 2">
    <name type="scientific">Staphylococcus aureus</name>
    <dbReference type="NCBI Taxonomy" id="1280"/>
    <lineage>
        <taxon>Bacteria</taxon>
        <taxon>Bacillati</taxon>
        <taxon>Bacillota</taxon>
        <taxon>Bacilli</taxon>
        <taxon>Bacillales</taxon>
        <taxon>Staphylococcaceae</taxon>
        <taxon>Staphylococcus</taxon>
    </lineage>
</organism>
<gene>
    <name evidence="1" type="ORF">NCTC7878_01684</name>
</gene>
<dbReference type="InterPro" id="IPR011060">
    <property type="entry name" value="RibuloseP-bd_barrel"/>
</dbReference>
<dbReference type="GO" id="GO:0004425">
    <property type="term" value="F:indole-3-glycerol-phosphate synthase activity"/>
    <property type="evidence" value="ECO:0007669"/>
    <property type="project" value="InterPro"/>
</dbReference>
<dbReference type="EMBL" id="UAUX01000008">
    <property type="protein sequence ID" value="SPZ98291.1"/>
    <property type="molecule type" value="Genomic_DNA"/>
</dbReference>
<reference evidence="1 2" key="1">
    <citation type="submission" date="2018-06" db="EMBL/GenBank/DDBJ databases">
        <authorList>
            <consortium name="Pathogen Informatics"/>
            <person name="Doyle S."/>
        </authorList>
    </citation>
    <scope>NUCLEOTIDE SEQUENCE [LARGE SCALE GENOMIC DNA]</scope>
    <source>
        <strain evidence="1 2">NCTC7878</strain>
    </source>
</reference>
<accession>A0A2X2K236</accession>
<evidence type="ECO:0000313" key="1">
    <source>
        <dbReference type="EMBL" id="SPZ98291.1"/>
    </source>
</evidence>
<dbReference type="InterPro" id="IPR013785">
    <property type="entry name" value="Aldolase_TIM"/>
</dbReference>
<dbReference type="InterPro" id="IPR001468">
    <property type="entry name" value="Indole-3-GlycerolPSynthase_CS"/>
</dbReference>
<dbReference type="Gene3D" id="3.20.20.70">
    <property type="entry name" value="Aldolase class I"/>
    <property type="match status" value="1"/>
</dbReference>
<name>A0A2X2K236_STAAU</name>
<dbReference type="PROSITE" id="PS00614">
    <property type="entry name" value="IGPS"/>
    <property type="match status" value="1"/>
</dbReference>
<dbReference type="AlphaFoldDB" id="A0A2X2K236"/>
<evidence type="ECO:0000313" key="2">
    <source>
        <dbReference type="Proteomes" id="UP000249913"/>
    </source>
</evidence>
<dbReference type="Proteomes" id="UP000249913">
    <property type="component" value="Unassembled WGS sequence"/>
</dbReference>
<dbReference type="UniPathway" id="UPA00035">
    <property type="reaction ID" value="UER00043"/>
</dbReference>